<name>A0ABR1G8L8_AURAN</name>
<dbReference type="PANTHER" id="PTHR11886">
    <property type="entry name" value="DYNEIN LIGHT CHAIN"/>
    <property type="match status" value="1"/>
</dbReference>
<dbReference type="SMART" id="SM01375">
    <property type="entry name" value="Dynein_light"/>
    <property type="match status" value="1"/>
</dbReference>
<comment type="subcellular location">
    <subcellularLocation>
        <location evidence="1">Cytoplasm</location>
        <location evidence="1">Cytoskeleton</location>
    </subcellularLocation>
</comment>
<dbReference type="Gene3D" id="3.30.740.10">
    <property type="entry name" value="Protein Inhibitor Of Neuronal Nitric Oxide Synthase"/>
    <property type="match status" value="1"/>
</dbReference>
<keyword evidence="1" id="KW-0493">Microtubule</keyword>
<sequence>MSTSKTTQQQIYAEDMSEEKVEFALDIAQEGFNQASFKGKVYSYIAQFIRAGFEKAYGKGWNVVVGRSFGAYVTHEIKTYMYCSVVPGVCVLIWRCEGEPT</sequence>
<dbReference type="EMBL" id="JBBJCI010000078">
    <property type="protein sequence ID" value="KAK7249498.1"/>
    <property type="molecule type" value="Genomic_DNA"/>
</dbReference>
<keyword evidence="1" id="KW-0243">Dynein</keyword>
<comment type="similarity">
    <text evidence="1">Belongs to the dynein light chain family.</text>
</comment>
<dbReference type="Proteomes" id="UP001363151">
    <property type="component" value="Unassembled WGS sequence"/>
</dbReference>
<evidence type="ECO:0000313" key="3">
    <source>
        <dbReference type="Proteomes" id="UP001363151"/>
    </source>
</evidence>
<proteinExistence type="inferred from homology"/>
<evidence type="ECO:0000256" key="1">
    <source>
        <dbReference type="RuleBase" id="RU365010"/>
    </source>
</evidence>
<dbReference type="PANTHER" id="PTHR11886:SF112">
    <property type="entry name" value="DYNEIN LIGHT CHAIN"/>
    <property type="match status" value="1"/>
</dbReference>
<accession>A0ABR1G8L8</accession>
<dbReference type="SUPFAM" id="SSF54648">
    <property type="entry name" value="DLC"/>
    <property type="match status" value="1"/>
</dbReference>
<dbReference type="Pfam" id="PF01221">
    <property type="entry name" value="Dynein_light"/>
    <property type="match status" value="1"/>
</dbReference>
<gene>
    <name evidence="2" type="ORF">SO694_00049249</name>
</gene>
<keyword evidence="1" id="KW-0505">Motor protein</keyword>
<keyword evidence="1" id="KW-0206">Cytoskeleton</keyword>
<organism evidence="2 3">
    <name type="scientific">Aureococcus anophagefferens</name>
    <name type="common">Harmful bloom alga</name>
    <dbReference type="NCBI Taxonomy" id="44056"/>
    <lineage>
        <taxon>Eukaryota</taxon>
        <taxon>Sar</taxon>
        <taxon>Stramenopiles</taxon>
        <taxon>Ochrophyta</taxon>
        <taxon>Pelagophyceae</taxon>
        <taxon>Pelagomonadales</taxon>
        <taxon>Pelagomonadaceae</taxon>
        <taxon>Aureococcus</taxon>
    </lineage>
</organism>
<keyword evidence="1" id="KW-0963">Cytoplasm</keyword>
<dbReference type="InterPro" id="IPR037177">
    <property type="entry name" value="DLC_sf"/>
</dbReference>
<keyword evidence="3" id="KW-1185">Reference proteome</keyword>
<protein>
    <recommendedName>
        <fullName evidence="1">Dynein light chain</fullName>
    </recommendedName>
</protein>
<evidence type="ECO:0000313" key="2">
    <source>
        <dbReference type="EMBL" id="KAK7249498.1"/>
    </source>
</evidence>
<dbReference type="InterPro" id="IPR001372">
    <property type="entry name" value="Dynein_light_chain_typ-1/2"/>
</dbReference>
<comment type="caution">
    <text evidence="2">The sequence shown here is derived from an EMBL/GenBank/DDBJ whole genome shotgun (WGS) entry which is preliminary data.</text>
</comment>
<reference evidence="2 3" key="1">
    <citation type="submission" date="2024-03" db="EMBL/GenBank/DDBJ databases">
        <title>Aureococcus anophagefferens CCMP1851 and Kratosvirus quantuckense: Draft genome of a second virus-susceptible host strain in the model system.</title>
        <authorList>
            <person name="Chase E."/>
            <person name="Truchon A.R."/>
            <person name="Schepens W."/>
            <person name="Wilhelm S.W."/>
        </authorList>
    </citation>
    <scope>NUCLEOTIDE SEQUENCE [LARGE SCALE GENOMIC DNA]</scope>
    <source>
        <strain evidence="2 3">CCMP1851</strain>
    </source>
</reference>